<sequence length="73" mass="8194">MCQRSALVKLQTAADNERAALTSLRPLAQSHCVKPIYSLRQAIGNPFQHAWVALAYVLVRVEQVHRALFPELP</sequence>
<dbReference type="AlphaFoldDB" id="A0A3R9BNG2"/>
<comment type="caution">
    <text evidence="1">The sequence shown here is derived from an EMBL/GenBank/DDBJ whole genome shotgun (WGS) entry which is preliminary data.</text>
</comment>
<dbReference type="EMBL" id="RJJT01000005">
    <property type="protein sequence ID" value="RSB81366.1"/>
    <property type="molecule type" value="Genomic_DNA"/>
</dbReference>
<accession>A0A3R9BNG2</accession>
<evidence type="ECO:0000313" key="1">
    <source>
        <dbReference type="EMBL" id="RSB81366.1"/>
    </source>
</evidence>
<evidence type="ECO:0000313" key="2">
    <source>
        <dbReference type="Proteomes" id="UP000277279"/>
    </source>
</evidence>
<organism evidence="1 2">
    <name type="scientific">Rhizobium pisi</name>
    <dbReference type="NCBI Taxonomy" id="574561"/>
    <lineage>
        <taxon>Bacteria</taxon>
        <taxon>Pseudomonadati</taxon>
        <taxon>Pseudomonadota</taxon>
        <taxon>Alphaproteobacteria</taxon>
        <taxon>Hyphomicrobiales</taxon>
        <taxon>Rhizobiaceae</taxon>
        <taxon>Rhizobium/Agrobacterium group</taxon>
        <taxon>Rhizobium</taxon>
    </lineage>
</organism>
<protein>
    <submittedName>
        <fullName evidence="1">Uncharacterized protein</fullName>
    </submittedName>
</protein>
<reference evidence="1 2" key="1">
    <citation type="submission" date="2018-11" db="EMBL/GenBank/DDBJ databases">
        <authorList>
            <person name="Huo Y."/>
        </authorList>
    </citation>
    <scope>NUCLEOTIDE SEQUENCE [LARGE SCALE GENOMIC DNA]</scope>
    <source>
        <strain evidence="1 2">DSM 30132</strain>
    </source>
</reference>
<proteinExistence type="predicted"/>
<gene>
    <name evidence="1" type="ORF">EFD55_08865</name>
</gene>
<dbReference type="Proteomes" id="UP000277279">
    <property type="component" value="Unassembled WGS sequence"/>
</dbReference>
<name>A0A3R9BNG2_9HYPH</name>